<evidence type="ECO:0000256" key="1">
    <source>
        <dbReference type="SAM" id="MobiDB-lite"/>
    </source>
</evidence>
<dbReference type="EMBL" id="JBHSMD010000001">
    <property type="protein sequence ID" value="MFC5492283.1"/>
    <property type="molecule type" value="Genomic_DNA"/>
</dbReference>
<comment type="caution">
    <text evidence="2">The sequence shown here is derived from an EMBL/GenBank/DDBJ whole genome shotgun (WGS) entry which is preliminary data.</text>
</comment>
<name>A0ABW0MY12_9ACTN</name>
<keyword evidence="3" id="KW-1185">Reference proteome</keyword>
<dbReference type="Proteomes" id="UP001595956">
    <property type="component" value="Unassembled WGS sequence"/>
</dbReference>
<accession>A0ABW0MY12</accession>
<proteinExistence type="predicted"/>
<reference evidence="3" key="1">
    <citation type="journal article" date="2019" name="Int. J. Syst. Evol. Microbiol.">
        <title>The Global Catalogue of Microorganisms (GCM) 10K type strain sequencing project: providing services to taxonomists for standard genome sequencing and annotation.</title>
        <authorList>
            <consortium name="The Broad Institute Genomics Platform"/>
            <consortium name="The Broad Institute Genome Sequencing Center for Infectious Disease"/>
            <person name="Wu L."/>
            <person name="Ma J."/>
        </authorList>
    </citation>
    <scope>NUCLEOTIDE SEQUENCE [LARGE SCALE GENOMIC DNA]</scope>
    <source>
        <strain evidence="3">KACC 13778</strain>
    </source>
</reference>
<dbReference type="RefSeq" id="WP_379187231.1">
    <property type="nucleotide sequence ID" value="NZ_JBHSMD010000001.1"/>
</dbReference>
<gene>
    <name evidence="2" type="ORF">ACFPKY_04185</name>
</gene>
<sequence>MLEAASRVMALLAERVADGGPNDPMTRAMSQLEDAINAVPALSPSKQRIMTDRLRHLHERLIDDPDHAARLTVTAWRKVTGTVLPVPKPRLSAPGCEDDDTRPRGS</sequence>
<organism evidence="2 3">
    <name type="scientific">Nocardioides caricicola</name>
    <dbReference type="NCBI Taxonomy" id="634770"/>
    <lineage>
        <taxon>Bacteria</taxon>
        <taxon>Bacillati</taxon>
        <taxon>Actinomycetota</taxon>
        <taxon>Actinomycetes</taxon>
        <taxon>Propionibacteriales</taxon>
        <taxon>Nocardioidaceae</taxon>
        <taxon>Nocardioides</taxon>
    </lineage>
</organism>
<feature type="region of interest" description="Disordered" evidence="1">
    <location>
        <begin position="86"/>
        <end position="106"/>
    </location>
</feature>
<protein>
    <recommendedName>
        <fullName evidence="4">DUF222 domain-containing protein</fullName>
    </recommendedName>
</protein>
<evidence type="ECO:0000313" key="2">
    <source>
        <dbReference type="EMBL" id="MFC5492283.1"/>
    </source>
</evidence>
<evidence type="ECO:0008006" key="4">
    <source>
        <dbReference type="Google" id="ProtNLM"/>
    </source>
</evidence>
<evidence type="ECO:0000313" key="3">
    <source>
        <dbReference type="Proteomes" id="UP001595956"/>
    </source>
</evidence>